<name>A0A2P2E2S9_9LEPT</name>
<evidence type="ECO:0000313" key="2">
    <source>
        <dbReference type="Proteomes" id="UP000245133"/>
    </source>
</evidence>
<reference evidence="1 2" key="1">
    <citation type="submission" date="2018-02" db="EMBL/GenBank/DDBJ databases">
        <title>Novel Leptospira species isolated from soil and water in Japan.</title>
        <authorList>
            <person name="Nakao R."/>
            <person name="Masuzawa T."/>
        </authorList>
    </citation>
    <scope>NUCLEOTIDE SEQUENCE [LARGE SCALE GENOMIC DNA]</scope>
    <source>
        <strain evidence="1 2">YH101</strain>
    </source>
</reference>
<dbReference type="Proteomes" id="UP000245133">
    <property type="component" value="Unassembled WGS sequence"/>
</dbReference>
<dbReference type="EMBL" id="BFBB01000008">
    <property type="protein sequence ID" value="GBF51171.1"/>
    <property type="molecule type" value="Genomic_DNA"/>
</dbReference>
<dbReference type="OrthoDB" id="9829679at2"/>
<comment type="caution">
    <text evidence="1">The sequence shown here is derived from an EMBL/GenBank/DDBJ whole genome shotgun (WGS) entry which is preliminary data.</text>
</comment>
<accession>A0A2P2E2S9</accession>
<sequence length="225" mass="25855">MRFLSSILIISLLVHCSQKYNTYVASKPSKPKFYLEKTKVGIDIYFLRSISSQIAEGEAKTKLIQKIMDNHANWFDVRLRRYLLANGVHLVNEREKADLVLETTILDMGEVRPKIFIQGLSVGLVFGFIIGEATGEPEVGLAVFIWEVIEEIIIIYLLKSFFMITTIEMKVSTPSNEVLMEKEFTSYSNEEFEETLPDFAKKLRENRVRGSLESNARDIADYLKK</sequence>
<dbReference type="AlphaFoldDB" id="A0A2P2E2S9"/>
<proteinExistence type="predicted"/>
<dbReference type="RefSeq" id="WP_108977534.1">
    <property type="nucleotide sequence ID" value="NZ_BFBB01000008.1"/>
</dbReference>
<protein>
    <submittedName>
        <fullName evidence="1">Uncharacterized protein</fullName>
    </submittedName>
</protein>
<gene>
    <name evidence="1" type="ORF">LPTSP4_27030</name>
</gene>
<organism evidence="1 2">
    <name type="scientific">Leptospira ryugenii</name>
    <dbReference type="NCBI Taxonomy" id="1917863"/>
    <lineage>
        <taxon>Bacteria</taxon>
        <taxon>Pseudomonadati</taxon>
        <taxon>Spirochaetota</taxon>
        <taxon>Spirochaetia</taxon>
        <taxon>Leptospirales</taxon>
        <taxon>Leptospiraceae</taxon>
        <taxon>Leptospira</taxon>
    </lineage>
</organism>
<keyword evidence="2" id="KW-1185">Reference proteome</keyword>
<evidence type="ECO:0000313" key="1">
    <source>
        <dbReference type="EMBL" id="GBF51171.1"/>
    </source>
</evidence>